<accession>A0A381YXH7</accession>
<dbReference type="AlphaFoldDB" id="A0A381YXH7"/>
<reference evidence="1" key="1">
    <citation type="submission" date="2018-05" db="EMBL/GenBank/DDBJ databases">
        <authorList>
            <person name="Lanie J.A."/>
            <person name="Ng W.-L."/>
            <person name="Kazmierczak K.M."/>
            <person name="Andrzejewski T.M."/>
            <person name="Davidsen T.M."/>
            <person name="Wayne K.J."/>
            <person name="Tettelin H."/>
            <person name="Glass J.I."/>
            <person name="Rusch D."/>
            <person name="Podicherti R."/>
            <person name="Tsui H.-C.T."/>
            <person name="Winkler M.E."/>
        </authorList>
    </citation>
    <scope>NUCLEOTIDE SEQUENCE</scope>
</reference>
<name>A0A381YXH7_9ZZZZ</name>
<protein>
    <submittedName>
        <fullName evidence="1">Uncharacterized protein</fullName>
    </submittedName>
</protein>
<evidence type="ECO:0000313" key="1">
    <source>
        <dbReference type="EMBL" id="SVA81715.1"/>
    </source>
</evidence>
<gene>
    <name evidence="1" type="ORF">METZ01_LOCUS134569</name>
</gene>
<sequence>MSISTLSKLTVPLDSSASASNQGLLMPKLQYRFRVTLENFGRSTPTTELTKQVVDVTRPNVSFEQITVDVYNSRVFLAGKHTWEPITLNLREDVSNNVQKLVGEQLQKQFDFFEQASAASGSDYKFVTKIEILDGGNGANAAGVLETFELYGCYCESANYNTLAYSTNDPVTIALSIRYDNAIQTPQGTGIGTAIGRTVNTAITGGGAQ</sequence>
<proteinExistence type="predicted"/>
<dbReference type="EMBL" id="UINC01019309">
    <property type="protein sequence ID" value="SVA81715.1"/>
    <property type="molecule type" value="Genomic_DNA"/>
</dbReference>
<organism evidence="1">
    <name type="scientific">marine metagenome</name>
    <dbReference type="NCBI Taxonomy" id="408172"/>
    <lineage>
        <taxon>unclassified sequences</taxon>
        <taxon>metagenomes</taxon>
        <taxon>ecological metagenomes</taxon>
    </lineage>
</organism>